<dbReference type="PANTHER" id="PTHR33453">
    <property type="match status" value="1"/>
</dbReference>
<dbReference type="Proteomes" id="UP000325081">
    <property type="component" value="Unassembled WGS sequence"/>
</dbReference>
<gene>
    <name evidence="10" type="ORF">STAS_29638</name>
</gene>
<dbReference type="GO" id="GO:0017148">
    <property type="term" value="P:negative regulation of translation"/>
    <property type="evidence" value="ECO:0007669"/>
    <property type="project" value="UniProtKB-KW"/>
</dbReference>
<keyword evidence="10" id="KW-0251">Elongation factor</keyword>
<organism evidence="10 11">
    <name type="scientific">Striga asiatica</name>
    <name type="common">Asiatic witchweed</name>
    <name type="synonym">Buchnera asiatica</name>
    <dbReference type="NCBI Taxonomy" id="4170"/>
    <lineage>
        <taxon>Eukaryota</taxon>
        <taxon>Viridiplantae</taxon>
        <taxon>Streptophyta</taxon>
        <taxon>Embryophyta</taxon>
        <taxon>Tracheophyta</taxon>
        <taxon>Spermatophyta</taxon>
        <taxon>Magnoliopsida</taxon>
        <taxon>eudicotyledons</taxon>
        <taxon>Gunneridae</taxon>
        <taxon>Pentapetalae</taxon>
        <taxon>asterids</taxon>
        <taxon>lamiids</taxon>
        <taxon>Lamiales</taxon>
        <taxon>Orobanchaceae</taxon>
        <taxon>Buchnereae</taxon>
        <taxon>Striga</taxon>
    </lineage>
</organism>
<evidence type="ECO:0000256" key="9">
    <source>
        <dbReference type="RuleBase" id="RU004915"/>
    </source>
</evidence>
<dbReference type="GO" id="GO:0090729">
    <property type="term" value="F:toxin activity"/>
    <property type="evidence" value="ECO:0007669"/>
    <property type="project" value="UniProtKB-KW"/>
</dbReference>
<keyword evidence="5 9" id="KW-0378">Hydrolase</keyword>
<dbReference type="GO" id="GO:0030598">
    <property type="term" value="F:rRNA N-glycosylase activity"/>
    <property type="evidence" value="ECO:0007669"/>
    <property type="project" value="UniProtKB-EC"/>
</dbReference>
<keyword evidence="6 9" id="KW-0611">Plant defense</keyword>
<dbReference type="AlphaFoldDB" id="A0A5A7R4H1"/>
<dbReference type="EMBL" id="BKCP01010181">
    <property type="protein sequence ID" value="GER52200.1"/>
    <property type="molecule type" value="Genomic_DNA"/>
</dbReference>
<evidence type="ECO:0000256" key="3">
    <source>
        <dbReference type="ARBA" id="ARBA00012001"/>
    </source>
</evidence>
<keyword evidence="11" id="KW-1185">Reference proteome</keyword>
<dbReference type="GO" id="GO:0006952">
    <property type="term" value="P:defense response"/>
    <property type="evidence" value="ECO:0007669"/>
    <property type="project" value="UniProtKB-KW"/>
</dbReference>
<evidence type="ECO:0000256" key="7">
    <source>
        <dbReference type="ARBA" id="ARBA00023193"/>
    </source>
</evidence>
<comment type="similarity">
    <text evidence="2">Belongs to the ribosome-inactivating protein family. Type 1 RIP subfamily.</text>
</comment>
<evidence type="ECO:0000313" key="11">
    <source>
        <dbReference type="Proteomes" id="UP000325081"/>
    </source>
</evidence>
<evidence type="ECO:0000256" key="6">
    <source>
        <dbReference type="ARBA" id="ARBA00022821"/>
    </source>
</evidence>
<dbReference type="InterPro" id="IPR001574">
    <property type="entry name" value="Ribosome_inactivat_prot"/>
</dbReference>
<keyword evidence="4 9" id="KW-0800">Toxin</keyword>
<keyword evidence="7 9" id="KW-0652">Protein synthesis inhibitor</keyword>
<evidence type="ECO:0000256" key="4">
    <source>
        <dbReference type="ARBA" id="ARBA00022656"/>
    </source>
</evidence>
<evidence type="ECO:0000256" key="1">
    <source>
        <dbReference type="ARBA" id="ARBA00000237"/>
    </source>
</evidence>
<reference evidence="11" key="1">
    <citation type="journal article" date="2019" name="Curr. Biol.">
        <title>Genome Sequence of Striga asiatica Provides Insight into the Evolution of Plant Parasitism.</title>
        <authorList>
            <person name="Yoshida S."/>
            <person name="Kim S."/>
            <person name="Wafula E.K."/>
            <person name="Tanskanen J."/>
            <person name="Kim Y.M."/>
            <person name="Honaas L."/>
            <person name="Yang Z."/>
            <person name="Spallek T."/>
            <person name="Conn C.E."/>
            <person name="Ichihashi Y."/>
            <person name="Cheong K."/>
            <person name="Cui S."/>
            <person name="Der J.P."/>
            <person name="Gundlach H."/>
            <person name="Jiao Y."/>
            <person name="Hori C."/>
            <person name="Ishida J.K."/>
            <person name="Kasahara H."/>
            <person name="Kiba T."/>
            <person name="Kim M.S."/>
            <person name="Koo N."/>
            <person name="Laohavisit A."/>
            <person name="Lee Y.H."/>
            <person name="Lumba S."/>
            <person name="McCourt P."/>
            <person name="Mortimer J.C."/>
            <person name="Mutuku J.M."/>
            <person name="Nomura T."/>
            <person name="Sasaki-Sekimoto Y."/>
            <person name="Seto Y."/>
            <person name="Wang Y."/>
            <person name="Wakatake T."/>
            <person name="Sakakibara H."/>
            <person name="Demura T."/>
            <person name="Yamaguchi S."/>
            <person name="Yoneyama K."/>
            <person name="Manabe R.I."/>
            <person name="Nelson D.C."/>
            <person name="Schulman A.H."/>
            <person name="Timko M.P."/>
            <person name="dePamphilis C.W."/>
            <person name="Choi D."/>
            <person name="Shirasu K."/>
        </authorList>
    </citation>
    <scope>NUCLEOTIDE SEQUENCE [LARGE SCALE GENOMIC DNA]</scope>
    <source>
        <strain evidence="11">cv. UVA1</strain>
    </source>
</reference>
<keyword evidence="10" id="KW-0648">Protein biosynthesis</keyword>
<protein>
    <recommendedName>
        <fullName evidence="3">rRNA N-glycosylase</fullName>
        <ecNumber evidence="3">3.2.2.22</ecNumber>
    </recommendedName>
    <alternativeName>
        <fullName evidence="8">rRNA N-glycosidase</fullName>
    </alternativeName>
</protein>
<dbReference type="Pfam" id="PF00161">
    <property type="entry name" value="RIP"/>
    <property type="match status" value="2"/>
</dbReference>
<dbReference type="InterPro" id="IPR036041">
    <property type="entry name" value="Ribosome-inact_prot_sf"/>
</dbReference>
<comment type="catalytic activity">
    <reaction evidence="1 9">
        <text>Endohydrolysis of the N-glycosidic bond at one specific adenosine on the 28S rRNA.</text>
        <dbReference type="EC" id="3.2.2.22"/>
    </reaction>
</comment>
<name>A0A5A7R4H1_STRAF</name>
<evidence type="ECO:0000256" key="2">
    <source>
        <dbReference type="ARBA" id="ARBA00008544"/>
    </source>
</evidence>
<dbReference type="PANTHER" id="PTHR33453:SF9">
    <property type="entry name" value="ALBUMIN B-32"/>
    <property type="match status" value="1"/>
</dbReference>
<sequence>MKGPLIEKTGIDTTKIDTTGYVVFMVEIEAERDLLVPYGTILVMCLSSQSILVDRKNKDDATERDLLVPYGIILVMCLSSQSILVDRKNKDDPSIVCIAKREELSSKFAINGISLLPNDSTLGEVVVLMPAKEVQNFSMMFKAMDLYLVAFKFLEGAKWNRLRIAKDVDDVKFYGNYQSMLSMAGYGTIVDIIVNKSSLENAIHTLGKKDHVQPKIIARAILQLILFFCESARFDQVEAHCSYFLEPTKERSHVSISNLPMLLTHWKKLSIIAATRLQNSCRLALLESYGLTTRENELVTTLGDARKEVKLLHGTSPLDAHELESKFETFRREVFTSFHAEWREELSCKFAINGISLLPNDSTLGEVIVLMPAKEVQNFSMMFKAMDLYLVAFKFLEQSGIGSIAKDVDDVKFYGNYQSMLSMAGYGTIADIIVNKSSLENAIHTLGKRDHVQPKIIARAILQLIIFFCESARFDQVEAHCSYFLEPTKERSHVSISNLPRLLTHWKKLSIIAATRLQNSCRLALLESYGLTTRENELITTLGDARKEVKLLHGTSPLDAHELESKYAVRGFEERVCCCQEVHLLEGL</sequence>
<evidence type="ECO:0000256" key="8">
    <source>
        <dbReference type="ARBA" id="ARBA00030788"/>
    </source>
</evidence>
<dbReference type="InterPro" id="IPR016138">
    <property type="entry name" value="Ribosome_inactivat_prot_sub1"/>
</dbReference>
<comment type="caution">
    <text evidence="10">The sequence shown here is derived from an EMBL/GenBank/DDBJ whole genome shotgun (WGS) entry which is preliminary data.</text>
</comment>
<evidence type="ECO:0000256" key="5">
    <source>
        <dbReference type="ARBA" id="ARBA00022801"/>
    </source>
</evidence>
<accession>A0A5A7R4H1</accession>
<dbReference type="Gene3D" id="3.40.420.10">
    <property type="entry name" value="Ricin (A subunit), domain 1"/>
    <property type="match status" value="2"/>
</dbReference>
<evidence type="ECO:0000313" key="10">
    <source>
        <dbReference type="EMBL" id="GER52200.1"/>
    </source>
</evidence>
<dbReference type="EC" id="3.2.2.22" evidence="3"/>
<dbReference type="GO" id="GO:0003746">
    <property type="term" value="F:translation elongation factor activity"/>
    <property type="evidence" value="ECO:0007669"/>
    <property type="project" value="UniProtKB-KW"/>
</dbReference>
<dbReference type="SUPFAM" id="SSF56371">
    <property type="entry name" value="Ribosome inactivating proteins (RIP)"/>
    <property type="match status" value="2"/>
</dbReference>
<proteinExistence type="inferred from homology"/>